<reference evidence="1" key="1">
    <citation type="submission" date="2013-08" db="EMBL/GenBank/DDBJ databases">
        <authorList>
            <person name="Mendez C."/>
            <person name="Richter M."/>
            <person name="Ferrer M."/>
            <person name="Sanchez J."/>
        </authorList>
    </citation>
    <scope>NUCLEOTIDE SEQUENCE</scope>
</reference>
<feature type="non-terminal residue" evidence="1">
    <location>
        <position position="1"/>
    </location>
</feature>
<dbReference type="Gene3D" id="3.30.930.10">
    <property type="entry name" value="Bira Bifunctional Protein, Domain 2"/>
    <property type="match status" value="1"/>
</dbReference>
<accession>T1AJU9</accession>
<name>T1AJU9_9ZZZZ</name>
<gene>
    <name evidence="1" type="ORF">B2A_03467</name>
</gene>
<sequence>DHFGLVWNLRRADGEVAHTGCVAFGMDRLAVAMFCVHGLEPVRWPESARRALRL</sequence>
<reference evidence="1" key="2">
    <citation type="journal article" date="2014" name="ISME J.">
        <title>Microbial stratification in low pH oxic and suboxic macroscopic growths along an acid mine drainage.</title>
        <authorList>
            <person name="Mendez-Garcia C."/>
            <person name="Mesa V."/>
            <person name="Sprenger R.R."/>
            <person name="Richter M."/>
            <person name="Diez M.S."/>
            <person name="Solano J."/>
            <person name="Bargiela R."/>
            <person name="Golyshina O.V."/>
            <person name="Manteca A."/>
            <person name="Ramos J.L."/>
            <person name="Gallego J.R."/>
            <person name="Llorente I."/>
            <person name="Martins Dos Santos V.A."/>
            <person name="Jensen O.N."/>
            <person name="Pelaez A.I."/>
            <person name="Sanchez J."/>
            <person name="Ferrer M."/>
        </authorList>
    </citation>
    <scope>NUCLEOTIDE SEQUENCE</scope>
</reference>
<organism evidence="1">
    <name type="scientific">mine drainage metagenome</name>
    <dbReference type="NCBI Taxonomy" id="410659"/>
    <lineage>
        <taxon>unclassified sequences</taxon>
        <taxon>metagenomes</taxon>
        <taxon>ecological metagenomes</taxon>
    </lineage>
</organism>
<evidence type="ECO:0000313" key="1">
    <source>
        <dbReference type="EMBL" id="EQD60856.1"/>
    </source>
</evidence>
<dbReference type="AlphaFoldDB" id="T1AJU9"/>
<protein>
    <submittedName>
        <fullName evidence="1">Serine--tRNA ligase protein</fullName>
    </submittedName>
</protein>
<dbReference type="InterPro" id="IPR045864">
    <property type="entry name" value="aa-tRNA-synth_II/BPL/LPL"/>
</dbReference>
<comment type="caution">
    <text evidence="1">The sequence shown here is derived from an EMBL/GenBank/DDBJ whole genome shotgun (WGS) entry which is preliminary data.</text>
</comment>
<dbReference type="GO" id="GO:0016874">
    <property type="term" value="F:ligase activity"/>
    <property type="evidence" value="ECO:0007669"/>
    <property type="project" value="UniProtKB-KW"/>
</dbReference>
<dbReference type="EMBL" id="AUZZ01002324">
    <property type="protein sequence ID" value="EQD60856.1"/>
    <property type="molecule type" value="Genomic_DNA"/>
</dbReference>
<proteinExistence type="predicted"/>
<keyword evidence="1" id="KW-0436">Ligase</keyword>